<dbReference type="Proteomes" id="UP001152622">
    <property type="component" value="Chromosome 9"/>
</dbReference>
<name>A0A9Q1F276_SYNKA</name>
<gene>
    <name evidence="1" type="ORF">SKAU_G00247640</name>
</gene>
<comment type="caution">
    <text evidence="1">The sequence shown here is derived from an EMBL/GenBank/DDBJ whole genome shotgun (WGS) entry which is preliminary data.</text>
</comment>
<accession>A0A9Q1F276</accession>
<sequence>MKGLALAGMRSVSLWDFYRTALPLFPCRGCSLELASVPSNCLSLTRAPAQSVPPFARASSGDCVVLLAVWARRARNPPEKSTWRCESRVPPAPPNMLLALEGRPIINDVPEALRLEKLRGVFLDLTDIIADRDVLDRQEKERCAVFSPVQVWRE</sequence>
<dbReference type="EMBL" id="JAINUF010000009">
    <property type="protein sequence ID" value="KAJ8349634.1"/>
    <property type="molecule type" value="Genomic_DNA"/>
</dbReference>
<keyword evidence="2" id="KW-1185">Reference proteome</keyword>
<dbReference type="AlphaFoldDB" id="A0A9Q1F276"/>
<evidence type="ECO:0000313" key="2">
    <source>
        <dbReference type="Proteomes" id="UP001152622"/>
    </source>
</evidence>
<protein>
    <submittedName>
        <fullName evidence="1">Uncharacterized protein</fullName>
    </submittedName>
</protein>
<evidence type="ECO:0000313" key="1">
    <source>
        <dbReference type="EMBL" id="KAJ8349634.1"/>
    </source>
</evidence>
<proteinExistence type="predicted"/>
<reference evidence="1" key="1">
    <citation type="journal article" date="2023" name="Science">
        <title>Genome structures resolve the early diversification of teleost fishes.</title>
        <authorList>
            <person name="Parey E."/>
            <person name="Louis A."/>
            <person name="Montfort J."/>
            <person name="Bouchez O."/>
            <person name="Roques C."/>
            <person name="Iampietro C."/>
            <person name="Lluch J."/>
            <person name="Castinel A."/>
            <person name="Donnadieu C."/>
            <person name="Desvignes T."/>
            <person name="Floi Bucao C."/>
            <person name="Jouanno E."/>
            <person name="Wen M."/>
            <person name="Mejri S."/>
            <person name="Dirks R."/>
            <person name="Jansen H."/>
            <person name="Henkel C."/>
            <person name="Chen W.J."/>
            <person name="Zahm M."/>
            <person name="Cabau C."/>
            <person name="Klopp C."/>
            <person name="Thompson A.W."/>
            <person name="Robinson-Rechavi M."/>
            <person name="Braasch I."/>
            <person name="Lecointre G."/>
            <person name="Bobe J."/>
            <person name="Postlethwait J.H."/>
            <person name="Berthelot C."/>
            <person name="Roest Crollius H."/>
            <person name="Guiguen Y."/>
        </authorList>
    </citation>
    <scope>NUCLEOTIDE SEQUENCE</scope>
    <source>
        <strain evidence="1">WJC10195</strain>
    </source>
</reference>
<organism evidence="1 2">
    <name type="scientific">Synaphobranchus kaupii</name>
    <name type="common">Kaup's arrowtooth eel</name>
    <dbReference type="NCBI Taxonomy" id="118154"/>
    <lineage>
        <taxon>Eukaryota</taxon>
        <taxon>Metazoa</taxon>
        <taxon>Chordata</taxon>
        <taxon>Craniata</taxon>
        <taxon>Vertebrata</taxon>
        <taxon>Euteleostomi</taxon>
        <taxon>Actinopterygii</taxon>
        <taxon>Neopterygii</taxon>
        <taxon>Teleostei</taxon>
        <taxon>Anguilliformes</taxon>
        <taxon>Synaphobranchidae</taxon>
        <taxon>Synaphobranchus</taxon>
    </lineage>
</organism>